<protein>
    <submittedName>
        <fullName evidence="2">Class I SAM-dependent methyltransferase</fullName>
    </submittedName>
</protein>
<dbReference type="InterPro" id="IPR013217">
    <property type="entry name" value="Methyltransf_12"/>
</dbReference>
<keyword evidence="2" id="KW-0489">Methyltransferase</keyword>
<dbReference type="GO" id="GO:0008168">
    <property type="term" value="F:methyltransferase activity"/>
    <property type="evidence" value="ECO:0007669"/>
    <property type="project" value="UniProtKB-KW"/>
</dbReference>
<dbReference type="GO" id="GO:0032259">
    <property type="term" value="P:methylation"/>
    <property type="evidence" value="ECO:0007669"/>
    <property type="project" value="UniProtKB-KW"/>
</dbReference>
<dbReference type="Gene3D" id="3.40.50.150">
    <property type="entry name" value="Vaccinia Virus protein VP39"/>
    <property type="match status" value="1"/>
</dbReference>
<dbReference type="AlphaFoldDB" id="A0A3N6PEV7"/>
<accession>A0A3N6PEV7</accession>
<organism evidence="2 3">
    <name type="scientific">Okeania hirsuta</name>
    <dbReference type="NCBI Taxonomy" id="1458930"/>
    <lineage>
        <taxon>Bacteria</taxon>
        <taxon>Bacillati</taxon>
        <taxon>Cyanobacteriota</taxon>
        <taxon>Cyanophyceae</taxon>
        <taxon>Oscillatoriophycideae</taxon>
        <taxon>Oscillatoriales</taxon>
        <taxon>Microcoleaceae</taxon>
        <taxon>Okeania</taxon>
    </lineage>
</organism>
<evidence type="ECO:0000313" key="3">
    <source>
        <dbReference type="Proteomes" id="UP000269154"/>
    </source>
</evidence>
<sequence length="291" mass="33682">MMIDSSQKSAITNFISDPKLKLVKLNEQEYMEGLIAYRSQQNEQEMIIDATVQSIQKYKSSQESYTILSIGCGSGLLEKPFLTKLLELNKSIHFVGIDPKKAECLITQEWCQKLSTFTPNKFGFEIHPVSLEEFKPLQTFDIILLIHSFYYFPKIESSVNKVYELMGAEGMTIIAIAVKTKLNEPYHYISQRLYQRPRFFSEDLYQFFSEQKIPFSQEIIEFSVNITKCFQKDSQLGKHLLDFIVGANTTYFSPSQLQVLLDYLSSNSQKLEGGEIMIPNSVSFYYFQKKK</sequence>
<evidence type="ECO:0000259" key="1">
    <source>
        <dbReference type="Pfam" id="PF08242"/>
    </source>
</evidence>
<feature type="domain" description="Methyltransferase type 12" evidence="1">
    <location>
        <begin position="68"/>
        <end position="171"/>
    </location>
</feature>
<reference evidence="2 3" key="1">
    <citation type="journal article" date="2018" name="ACS Chem. Biol.">
        <title>Ketoreductase domain dysfunction expands chemodiversity: malyngamide biosynthesis in the cyanobacterium Okeania hirsuta.</title>
        <authorList>
            <person name="Moss N.A."/>
            <person name="Leao T."/>
            <person name="Rankin M."/>
            <person name="McCullough T.M."/>
            <person name="Qu P."/>
            <person name="Korobeynikov A."/>
            <person name="Smith J.L."/>
            <person name="Gerwick L."/>
            <person name="Gerwick W.H."/>
        </authorList>
    </citation>
    <scope>NUCLEOTIDE SEQUENCE [LARGE SCALE GENOMIC DNA]</scope>
    <source>
        <strain evidence="2 3">PAB10Feb10-1</strain>
    </source>
</reference>
<dbReference type="Pfam" id="PF08242">
    <property type="entry name" value="Methyltransf_12"/>
    <property type="match status" value="1"/>
</dbReference>
<dbReference type="SUPFAM" id="SSF53335">
    <property type="entry name" value="S-adenosyl-L-methionine-dependent methyltransferases"/>
    <property type="match status" value="1"/>
</dbReference>
<dbReference type="CDD" id="cd02440">
    <property type="entry name" value="AdoMet_MTases"/>
    <property type="match status" value="1"/>
</dbReference>
<keyword evidence="3" id="KW-1185">Reference proteome</keyword>
<dbReference type="Proteomes" id="UP000269154">
    <property type="component" value="Unassembled WGS sequence"/>
</dbReference>
<comment type="caution">
    <text evidence="2">The sequence shown here is derived from an EMBL/GenBank/DDBJ whole genome shotgun (WGS) entry which is preliminary data.</text>
</comment>
<dbReference type="PANTHER" id="PTHR43861:SF1">
    <property type="entry name" value="TRANS-ACONITATE 2-METHYLTRANSFERASE"/>
    <property type="match status" value="1"/>
</dbReference>
<proteinExistence type="predicted"/>
<dbReference type="InterPro" id="IPR029063">
    <property type="entry name" value="SAM-dependent_MTases_sf"/>
</dbReference>
<keyword evidence="2" id="KW-0808">Transferase</keyword>
<gene>
    <name evidence="2" type="ORF">D5R40_10520</name>
</gene>
<dbReference type="PANTHER" id="PTHR43861">
    <property type="entry name" value="TRANS-ACONITATE 2-METHYLTRANSFERASE-RELATED"/>
    <property type="match status" value="1"/>
</dbReference>
<evidence type="ECO:0000313" key="2">
    <source>
        <dbReference type="EMBL" id="RQH45678.1"/>
    </source>
</evidence>
<name>A0A3N6PEV7_9CYAN</name>
<dbReference type="EMBL" id="RCBY01000045">
    <property type="protein sequence ID" value="RQH45678.1"/>
    <property type="molecule type" value="Genomic_DNA"/>
</dbReference>